<dbReference type="PIRSF" id="PIRSF017393">
    <property type="entry name" value="MTase_SAV2177"/>
    <property type="match status" value="1"/>
</dbReference>
<dbReference type="OrthoDB" id="4073278at2"/>
<evidence type="ECO:0000313" key="1">
    <source>
        <dbReference type="EMBL" id="PZG13514.1"/>
    </source>
</evidence>
<keyword evidence="2" id="KW-1185">Reference proteome</keyword>
<dbReference type="InterPro" id="IPR029063">
    <property type="entry name" value="SAM-dependent_MTases_sf"/>
</dbReference>
<accession>A0A2W2FDE2</accession>
<dbReference type="Pfam" id="PF04672">
    <property type="entry name" value="Methyltransf_19"/>
    <property type="match status" value="1"/>
</dbReference>
<dbReference type="Proteomes" id="UP000248924">
    <property type="component" value="Unassembled WGS sequence"/>
</dbReference>
<keyword evidence="1" id="KW-0396">Initiation factor</keyword>
<proteinExistence type="predicted"/>
<gene>
    <name evidence="1" type="ORF">C1I95_23500</name>
</gene>
<organism evidence="1 2">
    <name type="scientific">Micromonospora craterilacus</name>
    <dbReference type="NCBI Taxonomy" id="1655439"/>
    <lineage>
        <taxon>Bacteria</taxon>
        <taxon>Bacillati</taxon>
        <taxon>Actinomycetota</taxon>
        <taxon>Actinomycetes</taxon>
        <taxon>Micromonosporales</taxon>
        <taxon>Micromonosporaceae</taxon>
        <taxon>Micromonospora</taxon>
    </lineage>
</organism>
<dbReference type="EMBL" id="POTY01000174">
    <property type="protein sequence ID" value="PZG13514.1"/>
    <property type="molecule type" value="Genomic_DNA"/>
</dbReference>
<dbReference type="SUPFAM" id="SSF53335">
    <property type="entry name" value="S-adenosyl-L-methionine-dependent methyltransferases"/>
    <property type="match status" value="1"/>
</dbReference>
<evidence type="ECO:0000313" key="2">
    <source>
        <dbReference type="Proteomes" id="UP000248924"/>
    </source>
</evidence>
<dbReference type="Gene3D" id="3.40.50.150">
    <property type="entry name" value="Vaccinia Virus protein VP39"/>
    <property type="match status" value="1"/>
</dbReference>
<protein>
    <submittedName>
        <fullName evidence="1">Translation initiation factor IF-2</fullName>
    </submittedName>
</protein>
<dbReference type="AlphaFoldDB" id="A0A2W2FDE2"/>
<name>A0A2W2FDE2_9ACTN</name>
<keyword evidence="1" id="KW-0648">Protein biosynthesis</keyword>
<comment type="caution">
    <text evidence="1">The sequence shown here is derived from an EMBL/GenBank/DDBJ whole genome shotgun (WGS) entry which is preliminary data.</text>
</comment>
<dbReference type="GO" id="GO:0003743">
    <property type="term" value="F:translation initiation factor activity"/>
    <property type="evidence" value="ECO:0007669"/>
    <property type="project" value="UniProtKB-KW"/>
</dbReference>
<sequence>MVPRRTENPDGPPRLDATVAHNARVWDWWLGGKDNFEVDRNVGAHVQTMFPGIVAVARADREFLVRVVRYLVDAGIRQFLDIGTGLPTADNTHSLAQAHAAESRVVYVDNDPLVLVHARALLTGGPEGTTDYVEADVRDPERILHAAAATLDLQRPTAILMLGILNFVPDDADAHRSVHRLMDAVPPGSYLAVTHPTYELGGDANREAMAYWNANATPPIRARSGDEILHFVQGMEVLDPGLVSCSLWRNETAGGVAAVPQYAVVARKP</sequence>
<reference evidence="1 2" key="1">
    <citation type="submission" date="2018-01" db="EMBL/GenBank/DDBJ databases">
        <title>Draft genome sequence of Jishengella sp. NA12.</title>
        <authorList>
            <person name="Sahin N."/>
            <person name="Ay H."/>
            <person name="Saygin H."/>
        </authorList>
    </citation>
    <scope>NUCLEOTIDE SEQUENCE [LARGE SCALE GENOMIC DNA]</scope>
    <source>
        <strain evidence="1 2">NA12</strain>
    </source>
</reference>
<dbReference type="InterPro" id="IPR006764">
    <property type="entry name" value="SAM_dep_MeTrfase_SAV2177_type"/>
</dbReference>